<evidence type="ECO:0000256" key="3">
    <source>
        <dbReference type="ARBA" id="ARBA00022806"/>
    </source>
</evidence>
<feature type="region of interest" description="Disordered" evidence="5">
    <location>
        <begin position="552"/>
        <end position="572"/>
    </location>
</feature>
<dbReference type="CDD" id="cd18787">
    <property type="entry name" value="SF2_C_DEAD"/>
    <property type="match status" value="1"/>
</dbReference>
<evidence type="ECO:0000256" key="1">
    <source>
        <dbReference type="ARBA" id="ARBA00022741"/>
    </source>
</evidence>
<feature type="domain" description="Helicase ATP-binding" evidence="6">
    <location>
        <begin position="177"/>
        <end position="370"/>
    </location>
</feature>
<keyword evidence="1" id="KW-0547">Nucleotide-binding</keyword>
<sequence>MQRFANLFKVDAASVRLFYPALESKCQNITIFVQQQSIWTQTHMKCNVYKPKVQDTKSRNSSKPRKTPIISCKRKEFNFYEGMKYGKFEAVPLASQGWLKRGSNGDFFSLYENYMNPNELHFGYAPLPKTTYSPDLSSSGERNTIQGFASLGIEKHLVESLRKVDIKRPADIQVASIPHVLQGKNCIISAHTGCGKTLAYLLPVIQQVLESNKEERSPPHGSPKAIILSPSRELSYQIFDVIQKLTEGLPISAKLVVGGYEELSPTRNDPPEIIDIVVGSLGTLDRSFRTGVLSKQRIKYIVLDEADQLVDDQNRGKVRHLLKTINIRINSLEGDDNDDDLGAQVLLVSATIPLNLEILFEGIVDVDSIERITTTHLHNVLKSSPQLFLKVGQTHKAKTLVDLIEKDHKLKRPVLIFSNTAKTAEWVGYQLDGLGYPCKTLTSHVPTEIRQHLFQQFQQGEFNILSSTPMIARGLDTIRVQHVINFDFPLYVSEYIHQIGRVGRIGQKVCHITNIVAFKREVELVQKIELSVRLNQKLQAVNANIQGILSHRHANDEDDQVENPEEDSKPKP</sequence>
<keyword evidence="3 8" id="KW-0347">Helicase</keyword>
<dbReference type="Gene3D" id="3.40.50.300">
    <property type="entry name" value="P-loop containing nucleotide triphosphate hydrolases"/>
    <property type="match status" value="2"/>
</dbReference>
<dbReference type="GO" id="GO:0003676">
    <property type="term" value="F:nucleic acid binding"/>
    <property type="evidence" value="ECO:0007669"/>
    <property type="project" value="InterPro"/>
</dbReference>
<dbReference type="InterPro" id="IPR011545">
    <property type="entry name" value="DEAD/DEAH_box_helicase_dom"/>
</dbReference>
<dbReference type="InterPro" id="IPR001650">
    <property type="entry name" value="Helicase_C-like"/>
</dbReference>
<dbReference type="PANTHER" id="PTHR47960">
    <property type="entry name" value="DEAD-BOX ATP-DEPENDENT RNA HELICASE 50"/>
    <property type="match status" value="1"/>
</dbReference>
<keyword evidence="4" id="KW-0067">ATP-binding</keyword>
<reference evidence="8" key="2">
    <citation type="journal article" date="2023" name="BMC Genomics">
        <title>Pest status, molecular evolution, and epigenetic factors derived from the genome assembly of Frankliniella fusca, a thysanopteran phytovirus vector.</title>
        <authorList>
            <person name="Catto M.A."/>
            <person name="Labadie P.E."/>
            <person name="Jacobson A.L."/>
            <person name="Kennedy G.G."/>
            <person name="Srinivasan R."/>
            <person name="Hunt B.G."/>
        </authorList>
    </citation>
    <scope>NUCLEOTIDE SEQUENCE</scope>
    <source>
        <strain evidence="8">PL_HMW_Pooled</strain>
    </source>
</reference>
<reference evidence="8" key="1">
    <citation type="submission" date="2021-07" db="EMBL/GenBank/DDBJ databases">
        <authorList>
            <person name="Catto M.A."/>
            <person name="Jacobson A."/>
            <person name="Kennedy G."/>
            <person name="Labadie P."/>
            <person name="Hunt B.G."/>
            <person name="Srinivasan R."/>
        </authorList>
    </citation>
    <scope>NUCLEOTIDE SEQUENCE</scope>
    <source>
        <strain evidence="8">PL_HMW_Pooled</strain>
        <tissue evidence="8">Head</tissue>
    </source>
</reference>
<dbReference type="GO" id="GO:0016787">
    <property type="term" value="F:hydrolase activity"/>
    <property type="evidence" value="ECO:0007669"/>
    <property type="project" value="UniProtKB-KW"/>
</dbReference>
<dbReference type="InterPro" id="IPR014001">
    <property type="entry name" value="Helicase_ATP-bd"/>
</dbReference>
<evidence type="ECO:0000256" key="2">
    <source>
        <dbReference type="ARBA" id="ARBA00022801"/>
    </source>
</evidence>
<dbReference type="InterPro" id="IPR027417">
    <property type="entry name" value="P-loop_NTPase"/>
</dbReference>
<proteinExistence type="predicted"/>
<dbReference type="Proteomes" id="UP001219518">
    <property type="component" value="Unassembled WGS sequence"/>
</dbReference>
<feature type="compositionally biased region" description="Acidic residues" evidence="5">
    <location>
        <begin position="556"/>
        <end position="565"/>
    </location>
</feature>
<evidence type="ECO:0000313" key="9">
    <source>
        <dbReference type="Proteomes" id="UP001219518"/>
    </source>
</evidence>
<evidence type="ECO:0000256" key="5">
    <source>
        <dbReference type="SAM" id="MobiDB-lite"/>
    </source>
</evidence>
<dbReference type="GO" id="GO:0004386">
    <property type="term" value="F:helicase activity"/>
    <property type="evidence" value="ECO:0007669"/>
    <property type="project" value="UniProtKB-KW"/>
</dbReference>
<organism evidence="8 9">
    <name type="scientific">Frankliniella fusca</name>
    <dbReference type="NCBI Taxonomy" id="407009"/>
    <lineage>
        <taxon>Eukaryota</taxon>
        <taxon>Metazoa</taxon>
        <taxon>Ecdysozoa</taxon>
        <taxon>Arthropoda</taxon>
        <taxon>Hexapoda</taxon>
        <taxon>Insecta</taxon>
        <taxon>Pterygota</taxon>
        <taxon>Neoptera</taxon>
        <taxon>Paraneoptera</taxon>
        <taxon>Thysanoptera</taxon>
        <taxon>Terebrantia</taxon>
        <taxon>Thripoidea</taxon>
        <taxon>Thripidae</taxon>
        <taxon>Frankliniella</taxon>
    </lineage>
</organism>
<comment type="caution">
    <text evidence="8">The sequence shown here is derived from an EMBL/GenBank/DDBJ whole genome shotgun (WGS) entry which is preliminary data.</text>
</comment>
<dbReference type="SUPFAM" id="SSF52540">
    <property type="entry name" value="P-loop containing nucleoside triphosphate hydrolases"/>
    <property type="match status" value="1"/>
</dbReference>
<dbReference type="AlphaFoldDB" id="A0AAE1GTZ9"/>
<dbReference type="EMBL" id="JAHWGI010000085">
    <property type="protein sequence ID" value="KAK3909192.1"/>
    <property type="molecule type" value="Genomic_DNA"/>
</dbReference>
<dbReference type="SMART" id="SM00490">
    <property type="entry name" value="HELICc"/>
    <property type="match status" value="1"/>
</dbReference>
<dbReference type="Pfam" id="PF00270">
    <property type="entry name" value="DEAD"/>
    <property type="match status" value="1"/>
</dbReference>
<protein>
    <submittedName>
        <fullName evidence="8">ATP-dependent RNA helicase DDX28</fullName>
    </submittedName>
</protein>
<evidence type="ECO:0000259" key="7">
    <source>
        <dbReference type="PROSITE" id="PS51194"/>
    </source>
</evidence>
<name>A0AAE1GTZ9_9NEOP</name>
<keyword evidence="9" id="KW-1185">Reference proteome</keyword>
<dbReference type="GO" id="GO:0005524">
    <property type="term" value="F:ATP binding"/>
    <property type="evidence" value="ECO:0007669"/>
    <property type="project" value="UniProtKB-KW"/>
</dbReference>
<accession>A0AAE1GTZ9</accession>
<evidence type="ECO:0000259" key="6">
    <source>
        <dbReference type="PROSITE" id="PS51192"/>
    </source>
</evidence>
<gene>
    <name evidence="8" type="ORF">KUF71_003791</name>
</gene>
<dbReference type="Pfam" id="PF00271">
    <property type="entry name" value="Helicase_C"/>
    <property type="match status" value="1"/>
</dbReference>
<keyword evidence="2" id="KW-0378">Hydrolase</keyword>
<feature type="domain" description="Helicase C-terminal" evidence="7">
    <location>
        <begin position="399"/>
        <end position="549"/>
    </location>
</feature>
<dbReference type="PROSITE" id="PS51194">
    <property type="entry name" value="HELICASE_CTER"/>
    <property type="match status" value="1"/>
</dbReference>
<evidence type="ECO:0000313" key="8">
    <source>
        <dbReference type="EMBL" id="KAK3909192.1"/>
    </source>
</evidence>
<evidence type="ECO:0000256" key="4">
    <source>
        <dbReference type="ARBA" id="ARBA00022840"/>
    </source>
</evidence>
<dbReference type="SMART" id="SM00487">
    <property type="entry name" value="DEXDc"/>
    <property type="match status" value="1"/>
</dbReference>
<dbReference type="PROSITE" id="PS51192">
    <property type="entry name" value="HELICASE_ATP_BIND_1"/>
    <property type="match status" value="1"/>
</dbReference>